<name>A0A7I7M126_9MYCO</name>
<dbReference type="InterPro" id="IPR022933">
    <property type="entry name" value="UPF0353"/>
</dbReference>
<evidence type="ECO:0000256" key="5">
    <source>
        <dbReference type="HAMAP-Rule" id="MF_01340"/>
    </source>
</evidence>
<dbReference type="KEGG" id="msak:MSAS_47260"/>
<dbReference type="AlphaFoldDB" id="A0A7I7M126"/>
<keyword evidence="2 5" id="KW-0812">Transmembrane</keyword>
<feature type="transmembrane region" description="Helical" evidence="5">
    <location>
        <begin position="313"/>
        <end position="333"/>
    </location>
</feature>
<organism evidence="7">
    <name type="scientific">Mycobacterium saskatchewanense</name>
    <dbReference type="NCBI Taxonomy" id="220927"/>
    <lineage>
        <taxon>Bacteria</taxon>
        <taxon>Bacillati</taxon>
        <taxon>Actinomycetota</taxon>
        <taxon>Actinomycetes</taxon>
        <taxon>Mycobacteriales</taxon>
        <taxon>Mycobacteriaceae</taxon>
        <taxon>Mycobacterium</taxon>
        <taxon>Mycobacterium simiae complex</taxon>
    </lineage>
</organism>
<dbReference type="SUPFAM" id="SSF53300">
    <property type="entry name" value="vWA-like"/>
    <property type="match status" value="1"/>
</dbReference>
<evidence type="ECO:0000256" key="1">
    <source>
        <dbReference type="ARBA" id="ARBA00022475"/>
    </source>
</evidence>
<comment type="caution">
    <text evidence="5">Lacks conserved residue(s) required for the propagation of feature annotation.</text>
</comment>
<evidence type="ECO:0000256" key="2">
    <source>
        <dbReference type="ARBA" id="ARBA00022692"/>
    </source>
</evidence>
<feature type="domain" description="VWFA" evidence="6">
    <location>
        <begin position="102"/>
        <end position="298"/>
    </location>
</feature>
<dbReference type="PROSITE" id="PS50234">
    <property type="entry name" value="VWFA"/>
    <property type="match status" value="1"/>
</dbReference>
<dbReference type="PANTHER" id="PTHR22550">
    <property type="entry name" value="SPORE GERMINATION PROTEIN"/>
    <property type="match status" value="1"/>
</dbReference>
<dbReference type="Pfam" id="PF07584">
    <property type="entry name" value="BatA"/>
    <property type="match status" value="1"/>
</dbReference>
<reference evidence="7" key="1">
    <citation type="journal article" date="2019" name="Emerg. Microbes Infect.">
        <title>Comprehensive subspecies identification of 175 nontuberculous mycobacteria species based on 7547 genomic profiles.</title>
        <authorList>
            <person name="Matsumoto Y."/>
            <person name="Kinjo T."/>
            <person name="Motooka D."/>
            <person name="Nabeya D."/>
            <person name="Jung N."/>
            <person name="Uechi K."/>
            <person name="Horii T."/>
            <person name="Iida T."/>
            <person name="Fujita J."/>
            <person name="Nakamura S."/>
        </authorList>
    </citation>
    <scope>NUCLEOTIDE SEQUENCE [LARGE SCALE GENOMIC DNA]</scope>
    <source>
        <strain evidence="7">JCM 13016</strain>
    </source>
</reference>
<keyword evidence="1 5" id="KW-1003">Cell membrane</keyword>
<dbReference type="InterPro" id="IPR036465">
    <property type="entry name" value="vWFA_dom_sf"/>
</dbReference>
<dbReference type="GO" id="GO:0005886">
    <property type="term" value="C:plasma membrane"/>
    <property type="evidence" value="ECO:0007669"/>
    <property type="project" value="UniProtKB-SubCell"/>
</dbReference>
<dbReference type="SMART" id="SM00327">
    <property type="entry name" value="VWA"/>
    <property type="match status" value="1"/>
</dbReference>
<evidence type="ECO:0000256" key="4">
    <source>
        <dbReference type="ARBA" id="ARBA00023136"/>
    </source>
</evidence>
<reference evidence="7" key="2">
    <citation type="submission" date="2020-02" db="EMBL/GenBank/DDBJ databases">
        <authorList>
            <person name="Matsumoto Y."/>
            <person name="Motooka D."/>
            <person name="Nakamura S."/>
        </authorList>
    </citation>
    <scope>NUCLEOTIDE SEQUENCE</scope>
    <source>
        <strain evidence="7">JCM 13016</strain>
    </source>
</reference>
<dbReference type="InterPro" id="IPR002035">
    <property type="entry name" value="VWF_A"/>
</dbReference>
<dbReference type="Pfam" id="PF13519">
    <property type="entry name" value="VWA_2"/>
    <property type="match status" value="1"/>
</dbReference>
<dbReference type="EMBL" id="AP022573">
    <property type="protein sequence ID" value="BBX65552.1"/>
    <property type="molecule type" value="Genomic_DNA"/>
</dbReference>
<keyword evidence="3 5" id="KW-1133">Transmembrane helix</keyword>
<evidence type="ECO:0000259" key="6">
    <source>
        <dbReference type="PROSITE" id="PS50234"/>
    </source>
</evidence>
<comment type="similarity">
    <text evidence="5">Belongs to the UPF0353 family.</text>
</comment>
<dbReference type="HAMAP" id="MF_01340">
    <property type="entry name" value="UPF0353"/>
    <property type="match status" value="1"/>
</dbReference>
<feature type="transmembrane region" description="Helical" evidence="5">
    <location>
        <begin position="20"/>
        <end position="42"/>
    </location>
</feature>
<keyword evidence="4 5" id="KW-0472">Membrane</keyword>
<protein>
    <recommendedName>
        <fullName evidence="5">UPF0353 protein MSAS_47260</fullName>
    </recommendedName>
</protein>
<accession>A0A7I7M126</accession>
<evidence type="ECO:0000313" key="7">
    <source>
        <dbReference type="EMBL" id="BBX65552.1"/>
    </source>
</evidence>
<sequence>MWLDMKLPLLGPVSLTGFEHAWFFLFLLAVLLVVGGYVALLFTRRRRVLRFANMDVLERVAPARPSRWRHLPTVLLAASLVLLTTAMAGPTSDVRIPLNRAVVMLVIDVSESMAATDVAPDRLTAAKVAGKQFADELTPAINLGLVEFAANASLLVAPTTNRDAVKAAIDSLKPAPKTATGEGIFTAMQAIATVGSVMGGGDGPPPARIVLESDGAENVPLDPNAPQGAFTAARAAKAQGIQISTISFGTPYGTVEYQGATIPVPVDDQTLQKICEITDGQSFHADSLESLKQVYTTLQHQIGYETVKGDASLAWMLLGAVVLAGALLAGLLLNRRLPA</sequence>
<evidence type="ECO:0000256" key="3">
    <source>
        <dbReference type="ARBA" id="ARBA00022989"/>
    </source>
</evidence>
<comment type="subcellular location">
    <subcellularLocation>
        <location evidence="5">Cell membrane</location>
        <topology evidence="5">Multi-pass membrane protein</topology>
    </subcellularLocation>
</comment>
<dbReference type="InterPro" id="IPR024163">
    <property type="entry name" value="Aerotolerance_reg_N"/>
</dbReference>
<dbReference type="PANTHER" id="PTHR22550:SF5">
    <property type="entry name" value="LEUCINE ZIPPER PROTEIN 4"/>
    <property type="match status" value="1"/>
</dbReference>
<dbReference type="Gene3D" id="3.40.50.410">
    <property type="entry name" value="von Willebrand factor, type A domain"/>
    <property type="match status" value="1"/>
</dbReference>
<dbReference type="InterPro" id="IPR050768">
    <property type="entry name" value="UPF0353/GerABKA_families"/>
</dbReference>
<gene>
    <name evidence="7" type="ORF">MSAS_47260</name>
</gene>
<proteinExistence type="inferred from homology"/>
<dbReference type="NCBIfam" id="NF010238">
    <property type="entry name" value="PRK13685.1"/>
    <property type="match status" value="1"/>
</dbReference>